<evidence type="ECO:0000256" key="3">
    <source>
        <dbReference type="ARBA" id="ARBA00022692"/>
    </source>
</evidence>
<accession>A0A6J4NQW0</accession>
<evidence type="ECO:0000259" key="7">
    <source>
        <dbReference type="PROSITE" id="PS50850"/>
    </source>
</evidence>
<feature type="transmembrane region" description="Helical" evidence="6">
    <location>
        <begin position="373"/>
        <end position="392"/>
    </location>
</feature>
<evidence type="ECO:0000256" key="1">
    <source>
        <dbReference type="ARBA" id="ARBA00004651"/>
    </source>
</evidence>
<feature type="domain" description="Major facilitator superfamily (MFS) profile" evidence="7">
    <location>
        <begin position="13"/>
        <end position="396"/>
    </location>
</feature>
<dbReference type="AlphaFoldDB" id="A0A6J4NQW0"/>
<dbReference type="PROSITE" id="PS50850">
    <property type="entry name" value="MFS"/>
    <property type="match status" value="1"/>
</dbReference>
<proteinExistence type="predicted"/>
<dbReference type="PRINTS" id="PR01035">
    <property type="entry name" value="TCRTETA"/>
</dbReference>
<dbReference type="InterPro" id="IPR050189">
    <property type="entry name" value="MFS_Efflux_Transporters"/>
</dbReference>
<dbReference type="InterPro" id="IPR036259">
    <property type="entry name" value="MFS_trans_sf"/>
</dbReference>
<comment type="subcellular location">
    <subcellularLocation>
        <location evidence="1">Cell membrane</location>
        <topology evidence="1">Multi-pass membrane protein</topology>
    </subcellularLocation>
</comment>
<evidence type="ECO:0000313" key="8">
    <source>
        <dbReference type="EMBL" id="CAA9394850.1"/>
    </source>
</evidence>
<feature type="transmembrane region" description="Helical" evidence="6">
    <location>
        <begin position="344"/>
        <end position="367"/>
    </location>
</feature>
<dbReference type="SUPFAM" id="SSF103473">
    <property type="entry name" value="MFS general substrate transporter"/>
    <property type="match status" value="1"/>
</dbReference>
<dbReference type="CDD" id="cd17473">
    <property type="entry name" value="MFS_arabinose_efflux_permease_like"/>
    <property type="match status" value="1"/>
</dbReference>
<feature type="transmembrane region" description="Helical" evidence="6">
    <location>
        <begin position="305"/>
        <end position="323"/>
    </location>
</feature>
<dbReference type="InterPro" id="IPR011701">
    <property type="entry name" value="MFS"/>
</dbReference>
<feature type="transmembrane region" description="Helical" evidence="6">
    <location>
        <begin position="213"/>
        <end position="233"/>
    </location>
</feature>
<feature type="transmembrane region" description="Helical" evidence="6">
    <location>
        <begin position="52"/>
        <end position="71"/>
    </location>
</feature>
<dbReference type="PANTHER" id="PTHR43124:SF3">
    <property type="entry name" value="CHLORAMPHENICOL EFFLUX PUMP RV0191"/>
    <property type="match status" value="1"/>
</dbReference>
<feature type="transmembrane region" description="Helical" evidence="6">
    <location>
        <begin position="145"/>
        <end position="166"/>
    </location>
</feature>
<keyword evidence="2" id="KW-1003">Cell membrane</keyword>
<organism evidence="8">
    <name type="scientific">uncultured Rubellimicrobium sp</name>
    <dbReference type="NCBI Taxonomy" id="543078"/>
    <lineage>
        <taxon>Bacteria</taxon>
        <taxon>Pseudomonadati</taxon>
        <taxon>Pseudomonadota</taxon>
        <taxon>Alphaproteobacteria</taxon>
        <taxon>Rhodobacterales</taxon>
        <taxon>Roseobacteraceae</taxon>
        <taxon>Rubellimicrobium</taxon>
        <taxon>environmental samples</taxon>
    </lineage>
</organism>
<feature type="transmembrane region" description="Helical" evidence="6">
    <location>
        <begin position="172"/>
        <end position="192"/>
    </location>
</feature>
<protein>
    <submittedName>
        <fullName evidence="8">Uncharacterized MFS-type transporter</fullName>
    </submittedName>
</protein>
<dbReference type="GO" id="GO:0005886">
    <property type="term" value="C:plasma membrane"/>
    <property type="evidence" value="ECO:0007669"/>
    <property type="project" value="UniProtKB-SubCell"/>
</dbReference>
<keyword evidence="5 6" id="KW-0472">Membrane</keyword>
<feature type="transmembrane region" description="Helical" evidence="6">
    <location>
        <begin position="279"/>
        <end position="299"/>
    </location>
</feature>
<evidence type="ECO:0000256" key="5">
    <source>
        <dbReference type="ARBA" id="ARBA00023136"/>
    </source>
</evidence>
<feature type="transmembrane region" description="Helical" evidence="6">
    <location>
        <begin position="12"/>
        <end position="32"/>
    </location>
</feature>
<feature type="transmembrane region" description="Helical" evidence="6">
    <location>
        <begin position="83"/>
        <end position="101"/>
    </location>
</feature>
<evidence type="ECO:0000256" key="4">
    <source>
        <dbReference type="ARBA" id="ARBA00022989"/>
    </source>
</evidence>
<dbReference type="GO" id="GO:0022857">
    <property type="term" value="F:transmembrane transporter activity"/>
    <property type="evidence" value="ECO:0007669"/>
    <property type="project" value="InterPro"/>
</dbReference>
<evidence type="ECO:0000256" key="2">
    <source>
        <dbReference type="ARBA" id="ARBA00022475"/>
    </source>
</evidence>
<dbReference type="PANTHER" id="PTHR43124">
    <property type="entry name" value="PURINE EFFLUX PUMP PBUE"/>
    <property type="match status" value="1"/>
</dbReference>
<dbReference type="InterPro" id="IPR001958">
    <property type="entry name" value="Tet-R_TetA/multi-R_MdtG-like"/>
</dbReference>
<dbReference type="Gene3D" id="1.20.1250.20">
    <property type="entry name" value="MFS general substrate transporter like domains"/>
    <property type="match status" value="1"/>
</dbReference>
<name>A0A6J4NQW0_9RHOB</name>
<feature type="transmembrane region" description="Helical" evidence="6">
    <location>
        <begin position="113"/>
        <end position="133"/>
    </location>
</feature>
<feature type="transmembrane region" description="Helical" evidence="6">
    <location>
        <begin position="253"/>
        <end position="272"/>
    </location>
</feature>
<keyword evidence="4 6" id="KW-1133">Transmembrane helix</keyword>
<keyword evidence="3 6" id="KW-0812">Transmembrane</keyword>
<reference evidence="8" key="1">
    <citation type="submission" date="2020-02" db="EMBL/GenBank/DDBJ databases">
        <authorList>
            <person name="Meier V. D."/>
        </authorList>
    </citation>
    <scope>NUCLEOTIDE SEQUENCE</scope>
    <source>
        <strain evidence="8">AVDCRST_MAG15</strain>
    </source>
</reference>
<gene>
    <name evidence="8" type="ORF">AVDCRST_MAG15-665</name>
</gene>
<dbReference type="InterPro" id="IPR020846">
    <property type="entry name" value="MFS_dom"/>
</dbReference>
<dbReference type="EMBL" id="CADCUU010000095">
    <property type="protein sequence ID" value="CAA9394850.1"/>
    <property type="molecule type" value="Genomic_DNA"/>
</dbReference>
<dbReference type="Pfam" id="PF07690">
    <property type="entry name" value="MFS_1"/>
    <property type="match status" value="1"/>
</dbReference>
<evidence type="ECO:0000256" key="6">
    <source>
        <dbReference type="SAM" id="Phobius"/>
    </source>
</evidence>
<sequence>MTERVLPAEPGGLVTAAVLGMSAMTIMANATISPSLPELRAHYADVEGIETLAGLLLTLPSLAIVVSAGLMGWLADRMDRQKLLLACGLLYALGGTSGLWVDSFGAMLAGRVVLGLGVAGTMILATAWAADLWQGAARERYLGRQGAAISVGGIVVMLLGGALAALHWRGAFATYILVLPVTALAFVALAPYARARVQARREAGRPTGTPPAFPWRAFAFVGPLAFLFMAVFYVMPTRGPFLLNGLGVDSPLAVGGIMALMTVTSIPGAINYGRIRQRLSMMAIFALGWVVMGVGMGIIAFAPSALFAALGVAVMGLGMGPSMPNYTTYWMATVPPALRGRAAGTLTIAFFGGQFASPLVTAPLVGIFGLNGAFEALSIFMILLGAGLWTLARREAQREAVA</sequence>